<reference evidence="2 3" key="1">
    <citation type="submission" date="2023-01" db="EMBL/GenBank/DDBJ databases">
        <title>Analysis of 21 Apiospora genomes using comparative genomics revels a genus with tremendous synthesis potential of carbohydrate active enzymes and secondary metabolites.</title>
        <authorList>
            <person name="Sorensen T."/>
        </authorList>
    </citation>
    <scope>NUCLEOTIDE SEQUENCE [LARGE SCALE GENOMIC DNA]</scope>
    <source>
        <strain evidence="2 3">CBS 135458</strain>
    </source>
</reference>
<protein>
    <submittedName>
        <fullName evidence="2">Uncharacterized protein</fullName>
    </submittedName>
</protein>
<sequence>MNRLQERINDEITPRSMVSALLWDQAWLQEPDIALVLNLDGCAFFECNQKELDEELKKWEPQSAVDGEDVWVNYQNLMMQMRQAEYVFWPYQFRENRPTNGGVNRGSWVLIVMRIETIELSTDLYDRYASQIAIIDPRPESDPNLEHRGDSIVQRLPLLLEHAHIRVDDDSWIDDVFDVPDVLQDWNAWATGHQCYLYAHELFRRLRFQWGTQRGQFVESFWQPIQEGFNSELARKLMASACAHRAIEKSEYYGRLAIEFPGFASSADAYNYRPSAVDSRTEAQKEFDGSKAAENPTRMIINRPRDIGLWSKWLDADQRWKGKWTYVRAQGAFPEGPNLTRDEARYEANRQTQLDDPDL</sequence>
<dbReference type="RefSeq" id="XP_066722352.1">
    <property type="nucleotide sequence ID" value="XM_066851720.1"/>
</dbReference>
<accession>A0ABR1X5W2</accession>
<organism evidence="2 3">
    <name type="scientific">Apiospora phragmitis</name>
    <dbReference type="NCBI Taxonomy" id="2905665"/>
    <lineage>
        <taxon>Eukaryota</taxon>
        <taxon>Fungi</taxon>
        <taxon>Dikarya</taxon>
        <taxon>Ascomycota</taxon>
        <taxon>Pezizomycotina</taxon>
        <taxon>Sordariomycetes</taxon>
        <taxon>Xylariomycetidae</taxon>
        <taxon>Amphisphaeriales</taxon>
        <taxon>Apiosporaceae</taxon>
        <taxon>Apiospora</taxon>
    </lineage>
</organism>
<feature type="region of interest" description="Disordered" evidence="1">
    <location>
        <begin position="335"/>
        <end position="359"/>
    </location>
</feature>
<name>A0ABR1X5W2_9PEZI</name>
<comment type="caution">
    <text evidence="2">The sequence shown here is derived from an EMBL/GenBank/DDBJ whole genome shotgun (WGS) entry which is preliminary data.</text>
</comment>
<evidence type="ECO:0000313" key="3">
    <source>
        <dbReference type="Proteomes" id="UP001480595"/>
    </source>
</evidence>
<proteinExistence type="predicted"/>
<evidence type="ECO:0000256" key="1">
    <source>
        <dbReference type="SAM" id="MobiDB-lite"/>
    </source>
</evidence>
<dbReference type="EMBL" id="JAQQWL010000001">
    <property type="protein sequence ID" value="KAK8090806.1"/>
    <property type="molecule type" value="Genomic_DNA"/>
</dbReference>
<dbReference type="Proteomes" id="UP001480595">
    <property type="component" value="Unassembled WGS sequence"/>
</dbReference>
<dbReference type="GeneID" id="92084783"/>
<keyword evidence="3" id="KW-1185">Reference proteome</keyword>
<evidence type="ECO:0000313" key="2">
    <source>
        <dbReference type="EMBL" id="KAK8090806.1"/>
    </source>
</evidence>
<feature type="compositionally biased region" description="Polar residues" evidence="1">
    <location>
        <begin position="349"/>
        <end position="359"/>
    </location>
</feature>
<gene>
    <name evidence="2" type="ORF">PG994_000311</name>
</gene>